<evidence type="ECO:0000313" key="7">
    <source>
        <dbReference type="EMBL" id="ATY86427.1"/>
    </source>
</evidence>
<evidence type="ECO:0000256" key="2">
    <source>
        <dbReference type="ARBA" id="ARBA00022576"/>
    </source>
</evidence>
<keyword evidence="2 7" id="KW-0032">Aminotransferase</keyword>
<dbReference type="AlphaFoldDB" id="A0A2K8NCJ9"/>
<comment type="similarity">
    <text evidence="5">Belongs to the class-III pyridoxal-phosphate-dependent aminotransferase family.</text>
</comment>
<dbReference type="PANTHER" id="PTHR11986">
    <property type="entry name" value="AMINOTRANSFERASE CLASS III"/>
    <property type="match status" value="1"/>
</dbReference>
<feature type="region of interest" description="Disordered" evidence="6">
    <location>
        <begin position="420"/>
        <end position="466"/>
    </location>
</feature>
<keyword evidence="8" id="KW-1185">Reference proteome</keyword>
<dbReference type="InterPro" id="IPR015422">
    <property type="entry name" value="PyrdxlP-dep_Trfase_small"/>
</dbReference>
<proteinExistence type="inferred from homology"/>
<dbReference type="GO" id="GO:0042802">
    <property type="term" value="F:identical protein binding"/>
    <property type="evidence" value="ECO:0007669"/>
    <property type="project" value="TreeGrafter"/>
</dbReference>
<dbReference type="OrthoDB" id="9807885at2"/>
<keyword evidence="4 5" id="KW-0663">Pyridoxal phosphate</keyword>
<organism evidence="7 8">
    <name type="scientific">Kyrpidia spormannii</name>
    <dbReference type="NCBI Taxonomy" id="2055160"/>
    <lineage>
        <taxon>Bacteria</taxon>
        <taxon>Bacillati</taxon>
        <taxon>Bacillota</taxon>
        <taxon>Bacilli</taxon>
        <taxon>Bacillales</taxon>
        <taxon>Alicyclobacillaceae</taxon>
        <taxon>Kyrpidia</taxon>
    </lineage>
</organism>
<comment type="cofactor">
    <cofactor evidence="1">
        <name>pyridoxal 5'-phosphate</name>
        <dbReference type="ChEBI" id="CHEBI:597326"/>
    </cofactor>
</comment>
<evidence type="ECO:0000256" key="5">
    <source>
        <dbReference type="RuleBase" id="RU003560"/>
    </source>
</evidence>
<evidence type="ECO:0000256" key="6">
    <source>
        <dbReference type="SAM" id="MobiDB-lite"/>
    </source>
</evidence>
<dbReference type="KEGG" id="kyr:CVV65_04395"/>
<dbReference type="Gene3D" id="3.90.1150.10">
    <property type="entry name" value="Aspartate Aminotransferase, domain 1"/>
    <property type="match status" value="1"/>
</dbReference>
<dbReference type="SUPFAM" id="SSF53383">
    <property type="entry name" value="PLP-dependent transferases"/>
    <property type="match status" value="1"/>
</dbReference>
<evidence type="ECO:0000313" key="8">
    <source>
        <dbReference type="Proteomes" id="UP000231932"/>
    </source>
</evidence>
<dbReference type="InterPro" id="IPR050103">
    <property type="entry name" value="Class-III_PLP-dep_AT"/>
</dbReference>
<dbReference type="CDD" id="cd00610">
    <property type="entry name" value="OAT_like"/>
    <property type="match status" value="1"/>
</dbReference>
<dbReference type="Proteomes" id="UP000231932">
    <property type="component" value="Chromosome"/>
</dbReference>
<dbReference type="Pfam" id="PF00202">
    <property type="entry name" value="Aminotran_3"/>
    <property type="match status" value="1"/>
</dbReference>
<sequence>MASPVAVKDLYDSYINPGMAKLHHLMGLSAGELRGEGSLVYDEDGRRYIDCVSGYGSLPFGHRPGPVLEAVRRQMDRMALSSKVMPGRPVGELAEALAGWTPGDLQYSFFCNSGAEAVEGALKLARAVTGRPGFVAAEGGFHGKTFGALSVSGRQRYRAPFHPLLPGVTLVPFGDVEALKRAVSQETAAVILEPIQGEGGVHPAPRGYLTAAREICNRAGALLILDEVQTGLGRTGMPFAAERDGVVPDVMCLAKALGGGVMPIGCFIARPEAARAFWEDPLIHTSTFGGNPLAAAAGLATLDWLQREDLPGAAAETGRWLKGEFEEMAKRYPGWIREVRGEGLLLGVEFVDEARGGLVMSGLVEKGVLTAFTLNEYRVVRVEPSLTIDRGLLIQVLEAWDAVLGYWYGQLDPGELEATGWEPDRQVLGPDSESGGESRETARNAGKEGDGNAGGSGEGVVRRALA</sequence>
<keyword evidence="3 7" id="KW-0808">Transferase</keyword>
<gene>
    <name evidence="7" type="ORF">CVV65_04395</name>
</gene>
<dbReference type="InterPro" id="IPR015424">
    <property type="entry name" value="PyrdxlP-dep_Trfase"/>
</dbReference>
<dbReference type="PANTHER" id="PTHR11986:SF79">
    <property type="entry name" value="ACETYLORNITHINE AMINOTRANSFERASE, MITOCHONDRIAL"/>
    <property type="match status" value="1"/>
</dbReference>
<evidence type="ECO:0000256" key="1">
    <source>
        <dbReference type="ARBA" id="ARBA00001933"/>
    </source>
</evidence>
<evidence type="ECO:0000256" key="3">
    <source>
        <dbReference type="ARBA" id="ARBA00022679"/>
    </source>
</evidence>
<dbReference type="Gene3D" id="3.40.640.10">
    <property type="entry name" value="Type I PLP-dependent aspartate aminotransferase-like (Major domain)"/>
    <property type="match status" value="1"/>
</dbReference>
<dbReference type="PROSITE" id="PS00600">
    <property type="entry name" value="AA_TRANSFER_CLASS_3"/>
    <property type="match status" value="1"/>
</dbReference>
<dbReference type="InterPro" id="IPR005814">
    <property type="entry name" value="Aminotrans_3"/>
</dbReference>
<dbReference type="GO" id="GO:0030170">
    <property type="term" value="F:pyridoxal phosphate binding"/>
    <property type="evidence" value="ECO:0007669"/>
    <property type="project" value="InterPro"/>
</dbReference>
<dbReference type="InterPro" id="IPR015421">
    <property type="entry name" value="PyrdxlP-dep_Trfase_major"/>
</dbReference>
<dbReference type="GO" id="GO:0033094">
    <property type="term" value="F:putrescine--2-oxoglutarate transaminase activity"/>
    <property type="evidence" value="ECO:0007669"/>
    <property type="project" value="UniProtKB-EC"/>
</dbReference>
<dbReference type="FunFam" id="3.40.640.10:FF:000004">
    <property type="entry name" value="Acetylornithine aminotransferase"/>
    <property type="match status" value="1"/>
</dbReference>
<protein>
    <submittedName>
        <fullName evidence="7">Putrescine aminotransferase</fullName>
        <ecNumber evidence="7">2.6.1.82</ecNumber>
    </submittedName>
</protein>
<feature type="compositionally biased region" description="Basic and acidic residues" evidence="6">
    <location>
        <begin position="436"/>
        <end position="450"/>
    </location>
</feature>
<dbReference type="EMBL" id="CP024955">
    <property type="protein sequence ID" value="ATY86427.1"/>
    <property type="molecule type" value="Genomic_DNA"/>
</dbReference>
<dbReference type="EC" id="2.6.1.82" evidence="7"/>
<dbReference type="InterPro" id="IPR049704">
    <property type="entry name" value="Aminotrans_3_PPA_site"/>
</dbReference>
<evidence type="ECO:0000256" key="4">
    <source>
        <dbReference type="ARBA" id="ARBA00022898"/>
    </source>
</evidence>
<dbReference type="RefSeq" id="WP_100669176.1">
    <property type="nucleotide sequence ID" value="NZ_CP024955.1"/>
</dbReference>
<name>A0A2K8NCJ9_9BACL</name>
<reference evidence="8" key="1">
    <citation type="submission" date="2017-11" db="EMBL/GenBank/DDBJ databases">
        <title>Complete Genome Sequence of Kyrpidia sp. Strain EA-1, a thermophilic, hydrogen-oxidizing Bacterium, isolated from the Azores.</title>
        <authorList>
            <person name="Reiner J.E."/>
            <person name="Lapp C.J."/>
            <person name="Bunk B."/>
            <person name="Gescher J."/>
        </authorList>
    </citation>
    <scope>NUCLEOTIDE SEQUENCE [LARGE SCALE GENOMIC DNA]</scope>
    <source>
        <strain evidence="8">EA-1</strain>
    </source>
</reference>
<accession>A0A2K8NCJ9</accession>